<evidence type="ECO:0000256" key="7">
    <source>
        <dbReference type="ARBA" id="ARBA00023180"/>
    </source>
</evidence>
<feature type="domain" description="Ig-like" evidence="10">
    <location>
        <begin position="135"/>
        <end position="225"/>
    </location>
</feature>
<keyword evidence="2" id="KW-1003">Cell membrane</keyword>
<feature type="signal peptide" evidence="9">
    <location>
        <begin position="1"/>
        <end position="19"/>
    </location>
</feature>
<evidence type="ECO:0000313" key="11">
    <source>
        <dbReference type="EMBL" id="MED6246480.1"/>
    </source>
</evidence>
<comment type="subcellular location">
    <subcellularLocation>
        <location evidence="1">Cell membrane</location>
    </subcellularLocation>
</comment>
<dbReference type="PANTHER" id="PTHR19433:SF127">
    <property type="entry name" value="NITR9"/>
    <property type="match status" value="1"/>
</dbReference>
<sequence length="347" mass="38729">MVATLAAMIVLTVAPLIHALEASHLISLTLVDVGDNVTFDCNVSEKEVKFVCFYKQSLGYMIETVACLILGQPSISEKFKDSRFAVTAEGSRYKLTISNVSKEDEATYLCHTGTTYSQKFINGTFLAVKDHKQQNSLYLEQHQKTELVQQGETVTLQCSLLSKNKEKVQCPTKPSMYWFRTESERFDPGIIYTQRNISDKDLERSCSYSLSVRDSSDAGLYYSAVVTCGSILFGEGTKVETRQDGNSLAIALGGLLACCVIVVVLIIFYIKQKRNYEQSKGQTGVPSPVEDDKSRVVQSRNLDGEAVEANYASVQTRVRRPNEKRQQLQECVYSAVRSDDHQKLSSL</sequence>
<dbReference type="SUPFAM" id="SSF48726">
    <property type="entry name" value="Immunoglobulin"/>
    <property type="match status" value="2"/>
</dbReference>
<evidence type="ECO:0000256" key="5">
    <source>
        <dbReference type="ARBA" id="ARBA00023136"/>
    </source>
</evidence>
<keyword evidence="4" id="KW-0391">Immunity</keyword>
<keyword evidence="3 9" id="KW-0732">Signal</keyword>
<accession>A0ABU7BA00</accession>
<evidence type="ECO:0000256" key="1">
    <source>
        <dbReference type="ARBA" id="ARBA00004236"/>
    </source>
</evidence>
<dbReference type="InterPro" id="IPR052051">
    <property type="entry name" value="TCR_complex_component"/>
</dbReference>
<evidence type="ECO:0000256" key="9">
    <source>
        <dbReference type="SAM" id="SignalP"/>
    </source>
</evidence>
<evidence type="ECO:0000256" key="8">
    <source>
        <dbReference type="SAM" id="Phobius"/>
    </source>
</evidence>
<dbReference type="InterPro" id="IPR003599">
    <property type="entry name" value="Ig_sub"/>
</dbReference>
<keyword evidence="8" id="KW-0812">Transmembrane</keyword>
<keyword evidence="7" id="KW-0325">Glycoprotein</keyword>
<comment type="caution">
    <text evidence="11">The sequence shown here is derived from an EMBL/GenBank/DDBJ whole genome shotgun (WGS) entry which is preliminary data.</text>
</comment>
<dbReference type="PROSITE" id="PS50835">
    <property type="entry name" value="IG_LIKE"/>
    <property type="match status" value="2"/>
</dbReference>
<evidence type="ECO:0000256" key="4">
    <source>
        <dbReference type="ARBA" id="ARBA00022859"/>
    </source>
</evidence>
<evidence type="ECO:0000256" key="2">
    <source>
        <dbReference type="ARBA" id="ARBA00022475"/>
    </source>
</evidence>
<dbReference type="Pfam" id="PF07686">
    <property type="entry name" value="V-set"/>
    <property type="match status" value="1"/>
</dbReference>
<name>A0ABU7BA00_9TELE</name>
<evidence type="ECO:0000256" key="6">
    <source>
        <dbReference type="ARBA" id="ARBA00023157"/>
    </source>
</evidence>
<evidence type="ECO:0000259" key="10">
    <source>
        <dbReference type="PROSITE" id="PS50835"/>
    </source>
</evidence>
<evidence type="ECO:0000313" key="12">
    <source>
        <dbReference type="Proteomes" id="UP001345963"/>
    </source>
</evidence>
<dbReference type="InterPro" id="IPR013783">
    <property type="entry name" value="Ig-like_fold"/>
</dbReference>
<gene>
    <name evidence="11" type="ORF">ATANTOWER_018596</name>
</gene>
<dbReference type="SMART" id="SM00409">
    <property type="entry name" value="IG"/>
    <property type="match status" value="2"/>
</dbReference>
<feature type="domain" description="Ig-like" evidence="10">
    <location>
        <begin position="15"/>
        <end position="122"/>
    </location>
</feature>
<dbReference type="CDD" id="cd00099">
    <property type="entry name" value="IgV"/>
    <property type="match status" value="2"/>
</dbReference>
<keyword evidence="12" id="KW-1185">Reference proteome</keyword>
<reference evidence="11 12" key="1">
    <citation type="submission" date="2021-07" db="EMBL/GenBank/DDBJ databases">
        <authorList>
            <person name="Palmer J.M."/>
        </authorList>
    </citation>
    <scope>NUCLEOTIDE SEQUENCE [LARGE SCALE GENOMIC DNA]</scope>
    <source>
        <strain evidence="11 12">AT_MEX2019</strain>
        <tissue evidence="11">Muscle</tissue>
    </source>
</reference>
<evidence type="ECO:0000256" key="3">
    <source>
        <dbReference type="ARBA" id="ARBA00022729"/>
    </source>
</evidence>
<protein>
    <recommendedName>
        <fullName evidence="10">Ig-like domain-containing protein</fullName>
    </recommendedName>
</protein>
<organism evidence="11 12">
    <name type="scientific">Ataeniobius toweri</name>
    <dbReference type="NCBI Taxonomy" id="208326"/>
    <lineage>
        <taxon>Eukaryota</taxon>
        <taxon>Metazoa</taxon>
        <taxon>Chordata</taxon>
        <taxon>Craniata</taxon>
        <taxon>Vertebrata</taxon>
        <taxon>Euteleostomi</taxon>
        <taxon>Actinopterygii</taxon>
        <taxon>Neopterygii</taxon>
        <taxon>Teleostei</taxon>
        <taxon>Neoteleostei</taxon>
        <taxon>Acanthomorphata</taxon>
        <taxon>Ovalentaria</taxon>
        <taxon>Atherinomorphae</taxon>
        <taxon>Cyprinodontiformes</taxon>
        <taxon>Goodeidae</taxon>
        <taxon>Ataeniobius</taxon>
    </lineage>
</organism>
<dbReference type="InterPro" id="IPR007110">
    <property type="entry name" value="Ig-like_dom"/>
</dbReference>
<proteinExistence type="predicted"/>
<feature type="chain" id="PRO_5046984611" description="Ig-like domain-containing protein" evidence="9">
    <location>
        <begin position="20"/>
        <end position="347"/>
    </location>
</feature>
<dbReference type="InterPro" id="IPR036179">
    <property type="entry name" value="Ig-like_dom_sf"/>
</dbReference>
<dbReference type="InterPro" id="IPR013106">
    <property type="entry name" value="Ig_V-set"/>
</dbReference>
<dbReference type="Gene3D" id="2.60.40.10">
    <property type="entry name" value="Immunoglobulins"/>
    <property type="match status" value="2"/>
</dbReference>
<dbReference type="EMBL" id="JAHUTI010043201">
    <property type="protein sequence ID" value="MED6246480.1"/>
    <property type="molecule type" value="Genomic_DNA"/>
</dbReference>
<keyword evidence="6" id="KW-1015">Disulfide bond</keyword>
<feature type="transmembrane region" description="Helical" evidence="8">
    <location>
        <begin position="248"/>
        <end position="270"/>
    </location>
</feature>
<dbReference type="PANTHER" id="PTHR19433">
    <property type="entry name" value="T-CELL RECEPTOR ALPHA CHAIN V REGION-RELATED"/>
    <property type="match status" value="1"/>
</dbReference>
<keyword evidence="8" id="KW-1133">Transmembrane helix</keyword>
<dbReference type="Proteomes" id="UP001345963">
    <property type="component" value="Unassembled WGS sequence"/>
</dbReference>
<keyword evidence="5 8" id="KW-0472">Membrane</keyword>